<dbReference type="PANTHER" id="PTHR31661">
    <property type="entry name" value="SIMILAR TO CDNA SEQUENCE BC052040"/>
    <property type="match status" value="1"/>
</dbReference>
<evidence type="ECO:0000256" key="6">
    <source>
        <dbReference type="SAM" id="MobiDB-lite"/>
    </source>
</evidence>
<feature type="region of interest" description="Disordered" evidence="6">
    <location>
        <begin position="177"/>
        <end position="197"/>
    </location>
</feature>
<name>K0RL72_THAOC</name>
<organism evidence="7 8">
    <name type="scientific">Thalassiosira oceanica</name>
    <name type="common">Marine diatom</name>
    <dbReference type="NCBI Taxonomy" id="159749"/>
    <lineage>
        <taxon>Eukaryota</taxon>
        <taxon>Sar</taxon>
        <taxon>Stramenopiles</taxon>
        <taxon>Ochrophyta</taxon>
        <taxon>Bacillariophyta</taxon>
        <taxon>Coscinodiscophyceae</taxon>
        <taxon>Thalassiosirophycidae</taxon>
        <taxon>Thalassiosirales</taxon>
        <taxon>Thalassiosiraceae</taxon>
        <taxon>Thalassiosira</taxon>
    </lineage>
</organism>
<evidence type="ECO:0000256" key="1">
    <source>
        <dbReference type="ARBA" id="ARBA00004123"/>
    </source>
</evidence>
<feature type="compositionally biased region" description="Gly residues" evidence="6">
    <location>
        <begin position="125"/>
        <end position="143"/>
    </location>
</feature>
<dbReference type="GO" id="GO:0005634">
    <property type="term" value="C:nucleus"/>
    <property type="evidence" value="ECO:0007669"/>
    <property type="project" value="UniProtKB-SubCell"/>
</dbReference>
<comment type="subcellular location">
    <subcellularLocation>
        <location evidence="2">Cytoplasm</location>
    </subcellularLocation>
    <subcellularLocation>
        <location evidence="1">Nucleus</location>
    </subcellularLocation>
</comment>
<dbReference type="eggNOG" id="ENOG502R9SY">
    <property type="taxonomic scope" value="Eukaryota"/>
</dbReference>
<accession>K0RL72</accession>
<evidence type="ECO:0000256" key="2">
    <source>
        <dbReference type="ARBA" id="ARBA00004496"/>
    </source>
</evidence>
<dbReference type="Pfam" id="PF14811">
    <property type="entry name" value="TPD"/>
    <property type="match status" value="2"/>
</dbReference>
<evidence type="ECO:0000256" key="4">
    <source>
        <dbReference type="ARBA" id="ARBA00023242"/>
    </source>
</evidence>
<dbReference type="EMBL" id="AGNL01035764">
    <property type="protein sequence ID" value="EJK54473.1"/>
    <property type="molecule type" value="Genomic_DNA"/>
</dbReference>
<proteinExistence type="predicted"/>
<feature type="region of interest" description="Disordered" evidence="6">
    <location>
        <begin position="121"/>
        <end position="146"/>
    </location>
</feature>
<evidence type="ECO:0000256" key="3">
    <source>
        <dbReference type="ARBA" id="ARBA00022490"/>
    </source>
</evidence>
<keyword evidence="4" id="KW-0539">Nucleus</keyword>
<dbReference type="Proteomes" id="UP000266841">
    <property type="component" value="Unassembled WGS sequence"/>
</dbReference>
<comment type="caution">
    <text evidence="7">The sequence shown here is derived from an EMBL/GenBank/DDBJ whole genome shotgun (WGS) entry which is preliminary data.</text>
</comment>
<keyword evidence="3" id="KW-0963">Cytoplasm</keyword>
<feature type="compositionally biased region" description="Basic and acidic residues" evidence="6">
    <location>
        <begin position="178"/>
        <end position="191"/>
    </location>
</feature>
<reference evidence="7 8" key="1">
    <citation type="journal article" date="2012" name="Genome Biol.">
        <title>Genome and low-iron response of an oceanic diatom adapted to chronic iron limitation.</title>
        <authorList>
            <person name="Lommer M."/>
            <person name="Specht M."/>
            <person name="Roy A.S."/>
            <person name="Kraemer L."/>
            <person name="Andreson R."/>
            <person name="Gutowska M.A."/>
            <person name="Wolf J."/>
            <person name="Bergner S.V."/>
            <person name="Schilhabel M.B."/>
            <person name="Klostermeier U.C."/>
            <person name="Beiko R.G."/>
            <person name="Rosenstiel P."/>
            <person name="Hippler M."/>
            <person name="Laroche J."/>
        </authorList>
    </citation>
    <scope>NUCLEOTIDE SEQUENCE [LARGE SCALE GENOMIC DNA]</scope>
    <source>
        <strain evidence="7 8">CCMP1005</strain>
    </source>
</reference>
<sequence length="657" mass="72160">MCPSGECTPSDYDSAVAWCRRSITSRHAMLSSSPTFHAEIRAAAIRHRMSYEGMHSLFRTVHVTHMKRSSGGVRSRTMRHVRSYLNGASILELARRENFPPAMMARLIVENVAALWRRGGDARGQSGGGRGGRGNGGGRGGGALSKADKKLVTEAIRYPEKILGRPSSLLPEYAFSEKNGKGRQRQDRDGEGTPLSRLAVEVRQALDSDPLYGPRSDRERHNVGVEYEVLLEETLRDMGVPFETEDDLRRRGTAKTPDVLLLTPVGMKVRKRRGREKVEVGDDTVARLEDRFAEATVVDDSGMGLGEDHAEKDKGYGEDEDGYEWKMICWIDSKALFGDVETHTDSVLPQAEGYVHRFGPGLVLYWFGHAPSDRLDDCFGDVTVLGGGSTRVLSAAHGRGCGEGRTGPRLRGLNGLTKSKGLGHNLTQLSKIRASQQMLCIWKRRHCLYSFPNDQRESPQLAEDIGLNSMGISASSSTPFIDVNVLLNVHEGAVASSYAGFVRADGDPRLGDLNPHRLFLQRLLGALDPPLELEDHHAETQKYDVAASHYNGWINTVQDYFCPGDDDAGGEYTRANPVIFAVNDTKYATISVDNAEQPTLRNSIVNAFLDPVGIAEQPTLGHPIDDAVLDPVRISEQPTISHPVGNAFLDPIKIAEQ</sequence>
<dbReference type="InterPro" id="IPR029404">
    <property type="entry name" value="CDIN1"/>
</dbReference>
<protein>
    <recommendedName>
        <fullName evidence="5">CDAN1-interacting nuclease 1</fullName>
    </recommendedName>
</protein>
<evidence type="ECO:0000256" key="5">
    <source>
        <dbReference type="ARBA" id="ARBA00023480"/>
    </source>
</evidence>
<evidence type="ECO:0000313" key="8">
    <source>
        <dbReference type="Proteomes" id="UP000266841"/>
    </source>
</evidence>
<keyword evidence="8" id="KW-1185">Reference proteome</keyword>
<dbReference type="OrthoDB" id="1272at2759"/>
<evidence type="ECO:0000313" key="7">
    <source>
        <dbReference type="EMBL" id="EJK54473.1"/>
    </source>
</evidence>
<dbReference type="GO" id="GO:0005737">
    <property type="term" value="C:cytoplasm"/>
    <property type="evidence" value="ECO:0007669"/>
    <property type="project" value="UniProtKB-SubCell"/>
</dbReference>
<gene>
    <name evidence="7" type="ORF">THAOC_25895</name>
</gene>
<dbReference type="AlphaFoldDB" id="K0RL72"/>
<dbReference type="PANTHER" id="PTHR31661:SF1">
    <property type="entry name" value="CDAN1-INTERACTING NUCLEASE 1"/>
    <property type="match status" value="1"/>
</dbReference>